<sequence length="158" mass="17413">MASTVCGFYTVDATRQYLPLVDVKVHTTILASTSRTKLTQTFVNSSATKLREVRYAFPLYEGVSVVAFTCRVGNRTIVGEVKEREKAKQDFKEAVATGQRAALFEQAREVSDCFATSVGNIPAGAKVEVDITYVGELKHDAEVDGIRFTIPAKILPRY</sequence>
<feature type="domain" description="VIT" evidence="1">
    <location>
        <begin position="4"/>
        <end position="135"/>
    </location>
</feature>
<gene>
    <name evidence="2" type="ORF">DFQ27_006995</name>
</gene>
<feature type="non-terminal residue" evidence="2">
    <location>
        <position position="158"/>
    </location>
</feature>
<keyword evidence="3" id="KW-1185">Reference proteome</keyword>
<evidence type="ECO:0000313" key="2">
    <source>
        <dbReference type="EMBL" id="KAG0254198.1"/>
    </source>
</evidence>
<evidence type="ECO:0000259" key="1">
    <source>
        <dbReference type="PROSITE" id="PS51468"/>
    </source>
</evidence>
<accession>A0A9P6PXI2</accession>
<dbReference type="EMBL" id="JAAAJB010000532">
    <property type="protein sequence ID" value="KAG0254198.1"/>
    <property type="molecule type" value="Genomic_DNA"/>
</dbReference>
<dbReference type="OrthoDB" id="1729737at2759"/>
<dbReference type="PROSITE" id="PS51468">
    <property type="entry name" value="VIT"/>
    <property type="match status" value="1"/>
</dbReference>
<dbReference type="Pfam" id="PF08487">
    <property type="entry name" value="VIT"/>
    <property type="match status" value="1"/>
</dbReference>
<reference evidence="2" key="1">
    <citation type="journal article" date="2020" name="Fungal Divers.">
        <title>Resolving the Mortierellaceae phylogeny through synthesis of multi-gene phylogenetics and phylogenomics.</title>
        <authorList>
            <person name="Vandepol N."/>
            <person name="Liber J."/>
            <person name="Desiro A."/>
            <person name="Na H."/>
            <person name="Kennedy M."/>
            <person name="Barry K."/>
            <person name="Grigoriev I.V."/>
            <person name="Miller A.N."/>
            <person name="O'Donnell K."/>
            <person name="Stajich J.E."/>
            <person name="Bonito G."/>
        </authorList>
    </citation>
    <scope>NUCLEOTIDE SEQUENCE</scope>
    <source>
        <strain evidence="2">BC1065</strain>
    </source>
</reference>
<dbReference type="AlphaFoldDB" id="A0A9P6PXI2"/>
<dbReference type="InterPro" id="IPR013694">
    <property type="entry name" value="VIT"/>
</dbReference>
<dbReference type="Proteomes" id="UP000807716">
    <property type="component" value="Unassembled WGS sequence"/>
</dbReference>
<dbReference type="PANTHER" id="PTHR45737">
    <property type="entry name" value="VON WILLEBRAND FACTOR A DOMAIN-CONTAINING PROTEIN 5A"/>
    <property type="match status" value="1"/>
</dbReference>
<evidence type="ECO:0000313" key="3">
    <source>
        <dbReference type="Proteomes" id="UP000807716"/>
    </source>
</evidence>
<name>A0A9P6PXI2_9FUNG</name>
<comment type="caution">
    <text evidence="2">The sequence shown here is derived from an EMBL/GenBank/DDBJ whole genome shotgun (WGS) entry which is preliminary data.</text>
</comment>
<dbReference type="PANTHER" id="PTHR45737:SF6">
    <property type="entry name" value="VON WILLEBRAND FACTOR A DOMAIN-CONTAINING PROTEIN 5A"/>
    <property type="match status" value="1"/>
</dbReference>
<organism evidence="2 3">
    <name type="scientific">Actinomortierella ambigua</name>
    <dbReference type="NCBI Taxonomy" id="1343610"/>
    <lineage>
        <taxon>Eukaryota</taxon>
        <taxon>Fungi</taxon>
        <taxon>Fungi incertae sedis</taxon>
        <taxon>Mucoromycota</taxon>
        <taxon>Mortierellomycotina</taxon>
        <taxon>Mortierellomycetes</taxon>
        <taxon>Mortierellales</taxon>
        <taxon>Mortierellaceae</taxon>
        <taxon>Actinomortierella</taxon>
    </lineage>
</organism>
<proteinExistence type="predicted"/>
<dbReference type="SMART" id="SM00609">
    <property type="entry name" value="VIT"/>
    <property type="match status" value="1"/>
</dbReference>
<protein>
    <recommendedName>
        <fullName evidence="1">VIT domain-containing protein</fullName>
    </recommendedName>
</protein>